<dbReference type="OrthoDB" id="10264738at2759"/>
<proteinExistence type="inferred from homology"/>
<feature type="region of interest" description="Disordered" evidence="6">
    <location>
        <begin position="1"/>
        <end position="69"/>
    </location>
</feature>
<dbReference type="SMART" id="SM00332">
    <property type="entry name" value="PP2Cc"/>
    <property type="match status" value="1"/>
</dbReference>
<evidence type="ECO:0000256" key="3">
    <source>
        <dbReference type="ARBA" id="ARBA00022801"/>
    </source>
</evidence>
<comment type="subcellular location">
    <subcellularLocation>
        <location evidence="1">Membrane</location>
        <topology evidence="1">Peripheral membrane protein</topology>
    </subcellularLocation>
</comment>
<dbReference type="EMBL" id="BEYU01000117">
    <property type="protein sequence ID" value="GBG32225.1"/>
    <property type="molecule type" value="Genomic_DNA"/>
</dbReference>
<feature type="region of interest" description="Disordered" evidence="6">
    <location>
        <begin position="496"/>
        <end position="539"/>
    </location>
</feature>
<dbReference type="GO" id="GO:0046872">
    <property type="term" value="F:metal ion binding"/>
    <property type="evidence" value="ECO:0007669"/>
    <property type="project" value="UniProtKB-KW"/>
</dbReference>
<dbReference type="Pfam" id="PF00481">
    <property type="entry name" value="PP2C"/>
    <property type="match status" value="1"/>
</dbReference>
<evidence type="ECO:0000256" key="5">
    <source>
        <dbReference type="RuleBase" id="RU003465"/>
    </source>
</evidence>
<evidence type="ECO:0000259" key="7">
    <source>
        <dbReference type="PROSITE" id="PS51746"/>
    </source>
</evidence>
<accession>A0A2R5GNM5</accession>
<dbReference type="Gene3D" id="3.60.40.10">
    <property type="entry name" value="PPM-type phosphatase domain"/>
    <property type="match status" value="1"/>
</dbReference>
<feature type="region of interest" description="Disordered" evidence="6">
    <location>
        <begin position="457"/>
        <end position="479"/>
    </location>
</feature>
<dbReference type="Pfam" id="PF13516">
    <property type="entry name" value="LRR_6"/>
    <property type="match status" value="1"/>
</dbReference>
<comment type="caution">
    <text evidence="8">The sequence shown here is derived from an EMBL/GenBank/DDBJ whole genome shotgun (WGS) entry which is preliminary data.</text>
</comment>
<feature type="region of interest" description="Disordered" evidence="6">
    <location>
        <begin position="393"/>
        <end position="423"/>
    </location>
</feature>
<reference evidence="8 9" key="1">
    <citation type="submission" date="2017-12" db="EMBL/GenBank/DDBJ databases">
        <title>Sequencing, de novo assembly and annotation of complete genome of a new Thraustochytrid species, strain FCC1311.</title>
        <authorList>
            <person name="Sedici K."/>
            <person name="Godart F."/>
            <person name="Aiese Cigliano R."/>
            <person name="Sanseverino W."/>
            <person name="Barakat M."/>
            <person name="Ortet P."/>
            <person name="Marechal E."/>
            <person name="Cagnac O."/>
            <person name="Amato A."/>
        </authorList>
    </citation>
    <scope>NUCLEOTIDE SEQUENCE [LARGE SCALE GENOMIC DNA]</scope>
</reference>
<dbReference type="InParanoid" id="A0A2R5GNM5"/>
<sequence>MHYSRRARPLKAASAREAPRPRAKRPIHSLRFRFPQRAQSAPVREEAGASLQGPRRANGNDTNPSDVTLDADVVDPELSIDTEPIGFNGELFLEVAPFEQGSRSPIDQFGLATPQAYRANRLSLRTVDEEELEALNLQSMGACHGRASDLGPGASGPGPGGVFSEVDRAKASMVMFFNKAKRLAIEDARRGQENDAAALSPEFDRLVVSKIEQGWQEAHRQDKSSIDLDFRQQRAIIGEHGSVAIAHLVHDGCDIRALSLSDCGVTHRAVMIIGEGLRQNCTLVSLDLSHNVLGKRGVRNILKYMRKNHTLTTLNLSNTSIDEECAHSLSNRLLLCSNVVEDLDLSHNSLNDRALEGLAHALACNHRMRKLNIEGNGGPSHAIRVQRLHRRISDSSANSSNSNGGAGVGTPNGSEAEIASQGWSAEESTIRIQKYLERNNVAAAVLDDFFATLALPGSGSQGSRNGIPGGVNGAEKKPASRSQVFLRAIGSAASLNSRKKTDTAAEASTIQSSGNGAGGDAQHHHQDNGGGDDDESEEYDYGSFVGVNRARPLMSGSSSVAGDVVGGDTTSTPTQDMSSGGGGGGGHSSHAMATFGKRSSSDDSNKSFGWMRPDQQSDKASMLAAALTGSVSPAPAPFAGEPGQLMFADSSRLNFGFAETRGRRATMEDVTLLRENFGARQSDFLFGIFDGHGGVECAKFAQRWLPEVLQNELAAALDAHEAANRDATVTMCMARAFRGVQAKCRYLNIMNGSCAVIAYVSGSDLYVANLGDSRALLVGPDQSTRQLGRVIKPLDAEELQRIDESGGFVSNTGRVCGMLAVSRALGDIEYSPIVSSEPTFAVHHFDWLPALPAFDAARYAWLVLGCDGVWDVLDASDVALTLKYVSDPARAAHKIRTLAFRRGSADNISVVCVRFDLLSSSAASHGRSATSVATD</sequence>
<dbReference type="PROSITE" id="PS51746">
    <property type="entry name" value="PPM_2"/>
    <property type="match status" value="1"/>
</dbReference>
<dbReference type="SUPFAM" id="SSF81606">
    <property type="entry name" value="PP2C-like"/>
    <property type="match status" value="1"/>
</dbReference>
<feature type="region of interest" description="Disordered" evidence="6">
    <location>
        <begin position="555"/>
        <end position="624"/>
    </location>
</feature>
<feature type="domain" description="PPM-type phosphatase" evidence="7">
    <location>
        <begin position="654"/>
        <end position="915"/>
    </location>
</feature>
<keyword evidence="3 5" id="KW-0378">Hydrolase</keyword>
<organism evidence="8 9">
    <name type="scientific">Hondaea fermentalgiana</name>
    <dbReference type="NCBI Taxonomy" id="2315210"/>
    <lineage>
        <taxon>Eukaryota</taxon>
        <taxon>Sar</taxon>
        <taxon>Stramenopiles</taxon>
        <taxon>Bigyra</taxon>
        <taxon>Labyrinthulomycetes</taxon>
        <taxon>Thraustochytrida</taxon>
        <taxon>Thraustochytriidae</taxon>
        <taxon>Hondaea</taxon>
    </lineage>
</organism>
<evidence type="ECO:0000256" key="2">
    <source>
        <dbReference type="ARBA" id="ARBA00022723"/>
    </source>
</evidence>
<dbReference type="GO" id="GO:0016020">
    <property type="term" value="C:membrane"/>
    <property type="evidence" value="ECO:0007669"/>
    <property type="project" value="UniProtKB-SubCell"/>
</dbReference>
<dbReference type="PROSITE" id="PS01032">
    <property type="entry name" value="PPM_1"/>
    <property type="match status" value="1"/>
</dbReference>
<comment type="similarity">
    <text evidence="5">Belongs to the PP2C family.</text>
</comment>
<evidence type="ECO:0000256" key="1">
    <source>
        <dbReference type="ARBA" id="ARBA00004170"/>
    </source>
</evidence>
<dbReference type="AlphaFoldDB" id="A0A2R5GNM5"/>
<dbReference type="InterPro" id="IPR000222">
    <property type="entry name" value="PP2C_BS"/>
</dbReference>
<dbReference type="SMART" id="SM00368">
    <property type="entry name" value="LRR_RI"/>
    <property type="match status" value="4"/>
</dbReference>
<feature type="compositionally biased region" description="Low complexity" evidence="6">
    <location>
        <begin position="555"/>
        <end position="572"/>
    </location>
</feature>
<dbReference type="InterPro" id="IPR032675">
    <property type="entry name" value="LRR_dom_sf"/>
</dbReference>
<dbReference type="InterPro" id="IPR001932">
    <property type="entry name" value="PPM-type_phosphatase-like_dom"/>
</dbReference>
<dbReference type="InterPro" id="IPR001611">
    <property type="entry name" value="Leu-rich_rpt"/>
</dbReference>
<keyword evidence="9" id="KW-1185">Reference proteome</keyword>
<name>A0A2R5GNM5_9STRA</name>
<evidence type="ECO:0000256" key="6">
    <source>
        <dbReference type="SAM" id="MobiDB-lite"/>
    </source>
</evidence>
<dbReference type="SUPFAM" id="SSF52047">
    <property type="entry name" value="RNI-like"/>
    <property type="match status" value="1"/>
</dbReference>
<feature type="compositionally biased region" description="Basic residues" evidence="6">
    <location>
        <begin position="21"/>
        <end position="31"/>
    </location>
</feature>
<dbReference type="Gene3D" id="3.80.10.10">
    <property type="entry name" value="Ribonuclease Inhibitor"/>
    <property type="match status" value="1"/>
</dbReference>
<dbReference type="Proteomes" id="UP000241890">
    <property type="component" value="Unassembled WGS sequence"/>
</dbReference>
<dbReference type="GO" id="GO:0004722">
    <property type="term" value="F:protein serine/threonine phosphatase activity"/>
    <property type="evidence" value="ECO:0007669"/>
    <property type="project" value="InterPro"/>
</dbReference>
<evidence type="ECO:0000313" key="9">
    <source>
        <dbReference type="Proteomes" id="UP000241890"/>
    </source>
</evidence>
<evidence type="ECO:0000313" key="8">
    <source>
        <dbReference type="EMBL" id="GBG32225.1"/>
    </source>
</evidence>
<evidence type="ECO:0000256" key="4">
    <source>
        <dbReference type="ARBA" id="ARBA00022912"/>
    </source>
</evidence>
<keyword evidence="4 5" id="KW-0904">Protein phosphatase</keyword>
<feature type="compositionally biased region" description="Acidic residues" evidence="6">
    <location>
        <begin position="530"/>
        <end position="539"/>
    </location>
</feature>
<gene>
    <name evidence="8" type="ORF">FCC1311_084502</name>
</gene>
<dbReference type="InterPro" id="IPR036457">
    <property type="entry name" value="PPM-type-like_dom_sf"/>
</dbReference>
<dbReference type="PANTHER" id="PTHR47992">
    <property type="entry name" value="PROTEIN PHOSPHATASE"/>
    <property type="match status" value="1"/>
</dbReference>
<dbReference type="CDD" id="cd00143">
    <property type="entry name" value="PP2Cc"/>
    <property type="match status" value="1"/>
</dbReference>
<protein>
    <submittedName>
        <fullName evidence="8">Protein phosphatase family protein</fullName>
    </submittedName>
</protein>
<keyword evidence="2" id="KW-0479">Metal-binding</keyword>
<dbReference type="InterPro" id="IPR015655">
    <property type="entry name" value="PP2C"/>
</dbReference>